<organism evidence="1 2">
    <name type="scientific">Polarella glacialis</name>
    <name type="common">Dinoflagellate</name>
    <dbReference type="NCBI Taxonomy" id="89957"/>
    <lineage>
        <taxon>Eukaryota</taxon>
        <taxon>Sar</taxon>
        <taxon>Alveolata</taxon>
        <taxon>Dinophyceae</taxon>
        <taxon>Suessiales</taxon>
        <taxon>Suessiaceae</taxon>
        <taxon>Polarella</taxon>
    </lineage>
</organism>
<proteinExistence type="predicted"/>
<accession>A0A813HH88</accession>
<gene>
    <name evidence="1" type="ORF">PGLA1383_LOCUS52277</name>
</gene>
<feature type="non-terminal residue" evidence="1">
    <location>
        <position position="1"/>
    </location>
</feature>
<dbReference type="InterPro" id="IPR035984">
    <property type="entry name" value="Acyl-CoA-binding_sf"/>
</dbReference>
<dbReference type="EMBL" id="CAJNNV010031564">
    <property type="protein sequence ID" value="CAE8636872.1"/>
    <property type="molecule type" value="Genomic_DNA"/>
</dbReference>
<dbReference type="InterPro" id="IPR014352">
    <property type="entry name" value="FERM/acyl-CoA-bd_prot_sf"/>
</dbReference>
<dbReference type="SUPFAM" id="SSF47027">
    <property type="entry name" value="Acyl-CoA binding protein"/>
    <property type="match status" value="1"/>
</dbReference>
<sequence>MVKLDVWTRFHELTSKKRKPTGRPNEEFYPMGFMPPYHEPWLYGESTGGYRGCYLQATKGDCDYDCPDDMCGTWDHSAHQQCLGMTTEAAALKYVELVTAMFGDQELICKVCAARGWHCFGEEEGCACTGPETRKGVDRHGVAFSVWDDGFSPLHSFANSERAAQAAPGLAVVRGWALYERLDRPSGSSFVAERYWWNALPDSGGWVDLTPRPAGWQRLLLAEAADDEVKRKSTLSTADARLQALLLAQRFP</sequence>
<dbReference type="Proteomes" id="UP000654075">
    <property type="component" value="Unassembled WGS sequence"/>
</dbReference>
<keyword evidence="2" id="KW-1185">Reference proteome</keyword>
<dbReference type="OrthoDB" id="10620541at2759"/>
<dbReference type="AlphaFoldDB" id="A0A813HH88"/>
<evidence type="ECO:0000313" key="1">
    <source>
        <dbReference type="EMBL" id="CAE8636872.1"/>
    </source>
</evidence>
<reference evidence="1" key="1">
    <citation type="submission" date="2021-02" db="EMBL/GenBank/DDBJ databases">
        <authorList>
            <person name="Dougan E. K."/>
            <person name="Rhodes N."/>
            <person name="Thang M."/>
            <person name="Chan C."/>
        </authorList>
    </citation>
    <scope>NUCLEOTIDE SEQUENCE</scope>
</reference>
<protein>
    <submittedName>
        <fullName evidence="1">Uncharacterized protein</fullName>
    </submittedName>
</protein>
<evidence type="ECO:0000313" key="2">
    <source>
        <dbReference type="Proteomes" id="UP000654075"/>
    </source>
</evidence>
<name>A0A813HH88_POLGL</name>
<comment type="caution">
    <text evidence="1">The sequence shown here is derived from an EMBL/GenBank/DDBJ whole genome shotgun (WGS) entry which is preliminary data.</text>
</comment>
<dbReference type="Gene3D" id="1.20.80.10">
    <property type="match status" value="1"/>
</dbReference>
<dbReference type="GO" id="GO:0000062">
    <property type="term" value="F:fatty-acyl-CoA binding"/>
    <property type="evidence" value="ECO:0007669"/>
    <property type="project" value="InterPro"/>
</dbReference>